<gene>
    <name evidence="2" type="ORF">CR513_21233</name>
</gene>
<protein>
    <recommendedName>
        <fullName evidence="4">Reverse transcriptase domain-containing protein</fullName>
    </recommendedName>
</protein>
<keyword evidence="1" id="KW-0812">Transmembrane</keyword>
<evidence type="ECO:0000313" key="2">
    <source>
        <dbReference type="EMBL" id="RDX96144.1"/>
    </source>
</evidence>
<evidence type="ECO:0000256" key="1">
    <source>
        <dbReference type="SAM" id="Phobius"/>
    </source>
</evidence>
<accession>A0A371H020</accession>
<evidence type="ECO:0000313" key="3">
    <source>
        <dbReference type="Proteomes" id="UP000257109"/>
    </source>
</evidence>
<dbReference type="AlphaFoldDB" id="A0A371H020"/>
<feature type="transmembrane region" description="Helical" evidence="1">
    <location>
        <begin position="171"/>
        <end position="188"/>
    </location>
</feature>
<name>A0A371H020_MUCPR</name>
<keyword evidence="3" id="KW-1185">Reference proteome</keyword>
<proteinExistence type="predicted"/>
<comment type="caution">
    <text evidence="2">The sequence shown here is derived from an EMBL/GenBank/DDBJ whole genome shotgun (WGS) entry which is preliminary data.</text>
</comment>
<keyword evidence="1" id="KW-0472">Membrane</keyword>
<feature type="non-terminal residue" evidence="2">
    <location>
        <position position="1"/>
    </location>
</feature>
<sequence length="190" mass="23223">MFSQRSRNFFFLKLTNDGQRFACNMEGLKFQVNELNRTRERKNTLVPIFKNKRYIHNCTNCRSIKLMSHTIKLWENISKQNKIHVFFIDLKNTYDQVSKEVFMEDYGRGRCLHDLHMKYTRHRQILETKSFHLNRRKTKYMHYNFSNRMVKTEKKQNELFVITKYLPNSKAIFIVLLYVSLYFMIVNIRV</sequence>
<keyword evidence="1" id="KW-1133">Transmembrane helix</keyword>
<organism evidence="2 3">
    <name type="scientific">Mucuna pruriens</name>
    <name type="common">Velvet bean</name>
    <name type="synonym">Dolichos pruriens</name>
    <dbReference type="NCBI Taxonomy" id="157652"/>
    <lineage>
        <taxon>Eukaryota</taxon>
        <taxon>Viridiplantae</taxon>
        <taxon>Streptophyta</taxon>
        <taxon>Embryophyta</taxon>
        <taxon>Tracheophyta</taxon>
        <taxon>Spermatophyta</taxon>
        <taxon>Magnoliopsida</taxon>
        <taxon>eudicotyledons</taxon>
        <taxon>Gunneridae</taxon>
        <taxon>Pentapetalae</taxon>
        <taxon>rosids</taxon>
        <taxon>fabids</taxon>
        <taxon>Fabales</taxon>
        <taxon>Fabaceae</taxon>
        <taxon>Papilionoideae</taxon>
        <taxon>50 kb inversion clade</taxon>
        <taxon>NPAAA clade</taxon>
        <taxon>indigoferoid/millettioid clade</taxon>
        <taxon>Phaseoleae</taxon>
        <taxon>Mucuna</taxon>
    </lineage>
</organism>
<reference evidence="2" key="1">
    <citation type="submission" date="2018-05" db="EMBL/GenBank/DDBJ databases">
        <title>Draft genome of Mucuna pruriens seed.</title>
        <authorList>
            <person name="Nnadi N.E."/>
            <person name="Vos R."/>
            <person name="Hasami M.H."/>
            <person name="Devisetty U.K."/>
            <person name="Aguiy J.C."/>
        </authorList>
    </citation>
    <scope>NUCLEOTIDE SEQUENCE [LARGE SCALE GENOMIC DNA]</scope>
    <source>
        <strain evidence="2">JCA_2017</strain>
    </source>
</reference>
<evidence type="ECO:0008006" key="4">
    <source>
        <dbReference type="Google" id="ProtNLM"/>
    </source>
</evidence>
<dbReference type="OrthoDB" id="418748at2759"/>
<dbReference type="Proteomes" id="UP000257109">
    <property type="component" value="Unassembled WGS sequence"/>
</dbReference>
<dbReference type="EMBL" id="QJKJ01003959">
    <property type="protein sequence ID" value="RDX96144.1"/>
    <property type="molecule type" value="Genomic_DNA"/>
</dbReference>